<gene>
    <name evidence="3" type="ORF">EVJ58_g104</name>
</gene>
<dbReference type="EMBL" id="SEKV01000002">
    <property type="protein sequence ID" value="TFY69981.1"/>
    <property type="molecule type" value="Genomic_DNA"/>
</dbReference>
<evidence type="ECO:0000256" key="1">
    <source>
        <dbReference type="SAM" id="MobiDB-lite"/>
    </source>
</evidence>
<protein>
    <recommendedName>
        <fullName evidence="2">Mating-type protein A-alpha/beta 1 N-terminal domain-containing protein</fullName>
    </recommendedName>
</protein>
<comment type="caution">
    <text evidence="3">The sequence shown here is derived from an EMBL/GenBank/DDBJ whole genome shotgun (WGS) entry which is preliminary data.</text>
</comment>
<evidence type="ECO:0000259" key="2">
    <source>
        <dbReference type="Pfam" id="PF12731"/>
    </source>
</evidence>
<evidence type="ECO:0000313" key="3">
    <source>
        <dbReference type="EMBL" id="TFY69981.1"/>
    </source>
</evidence>
<dbReference type="Pfam" id="PF12731">
    <property type="entry name" value="Mating_N"/>
    <property type="match status" value="1"/>
</dbReference>
<reference evidence="3 4" key="1">
    <citation type="submission" date="2019-01" db="EMBL/GenBank/DDBJ databases">
        <title>Genome sequencing of the rare red list fungi Fomitopsis rosea.</title>
        <authorList>
            <person name="Buettner E."/>
            <person name="Kellner H."/>
        </authorList>
    </citation>
    <scope>NUCLEOTIDE SEQUENCE [LARGE SCALE GENOMIC DNA]</scope>
    <source>
        <strain evidence="3 4">DSM 105464</strain>
    </source>
</reference>
<feature type="compositionally biased region" description="Acidic residues" evidence="1">
    <location>
        <begin position="151"/>
        <end position="163"/>
    </location>
</feature>
<evidence type="ECO:0000313" key="4">
    <source>
        <dbReference type="Proteomes" id="UP000298390"/>
    </source>
</evidence>
<name>A0A4Y9Z844_9APHY</name>
<dbReference type="Proteomes" id="UP000298390">
    <property type="component" value="Unassembled WGS sequence"/>
</dbReference>
<proteinExistence type="predicted"/>
<organism evidence="3 4">
    <name type="scientific">Rhodofomes roseus</name>
    <dbReference type="NCBI Taxonomy" id="34475"/>
    <lineage>
        <taxon>Eukaryota</taxon>
        <taxon>Fungi</taxon>
        <taxon>Dikarya</taxon>
        <taxon>Basidiomycota</taxon>
        <taxon>Agaricomycotina</taxon>
        <taxon>Agaricomycetes</taxon>
        <taxon>Polyporales</taxon>
        <taxon>Rhodofomes</taxon>
    </lineage>
</organism>
<feature type="domain" description="Mating-type protein A-alpha/beta 1 N-terminal" evidence="2">
    <location>
        <begin position="4"/>
        <end position="85"/>
    </location>
</feature>
<dbReference type="STRING" id="34475.A0A4Y9Z844"/>
<accession>A0A4Y9Z844</accession>
<dbReference type="InterPro" id="IPR024333">
    <property type="entry name" value="Mating-type_A-alpha/beta_1_N"/>
</dbReference>
<feature type="region of interest" description="Disordered" evidence="1">
    <location>
        <begin position="138"/>
        <end position="164"/>
    </location>
</feature>
<sequence>MPSLRDRLLTLQDEFLLAVTDGEAAMQAFDERWHALSEDILASINSSVLDEETISLAQSVSSLIEVYASSFEDLFSVTDTMHADMKTEIEDVFARLTLDSVEDDADVLSPTFMPKIEESLQIIPLESSLHLHHLSFEASPWGSRPPSLVSDSEEESDDDEDELPSPIVIGKRVYEEEWDVFDTMHRREKRPRFDSHASLDCSRVRHLQDKPHASAVAVDCVSEGIVSNPLRPSVDILDFSPRRKRRLSDADIPPLSKRLRGVDSAPRKQIVSNPLPSVRNDLEKDTHILEEWATDFDVVEPATFAPPSLPGPLVFSAFKEWGTCRSERRSNLGAVDLAVTPTDPYIDDTQEADRTPRDVSLVASPLDDDPEPNEIPATAVASVRSPEDPWPEDTADVPRCSSRQSRIATIDGILVKEDEPSSQLLPKTDPYVTMCRTYGMTLDGQRSRSPSPWRTPPPSFETPIFDSWYPPDYTPLDQSLQTGSITPPPSYIQSLDRMTDSIRLFIEKTLGTNALAADGCFAFHQEKRGFAEECVQGMQGGLAIAV</sequence>
<dbReference type="AlphaFoldDB" id="A0A4Y9Z844"/>
<feature type="region of interest" description="Disordered" evidence="1">
    <location>
        <begin position="381"/>
        <end position="401"/>
    </location>
</feature>